<dbReference type="Pfam" id="PF01809">
    <property type="entry name" value="YidD"/>
    <property type="match status" value="1"/>
</dbReference>
<dbReference type="PANTHER" id="PTHR33383">
    <property type="entry name" value="MEMBRANE PROTEIN INSERTION EFFICIENCY FACTOR-RELATED"/>
    <property type="match status" value="1"/>
</dbReference>
<name>A0A8J3X2F8_9ACTN</name>
<dbReference type="NCBIfam" id="TIGR00278">
    <property type="entry name" value="membrane protein insertion efficiency factor YidD"/>
    <property type="match status" value="1"/>
</dbReference>
<dbReference type="SMART" id="SM01234">
    <property type="entry name" value="Haemolytic"/>
    <property type="match status" value="1"/>
</dbReference>
<dbReference type="AlphaFoldDB" id="A0A8J3X2F8"/>
<organism evidence="3 4">
    <name type="scientific">Planosporangium mesophilum</name>
    <dbReference type="NCBI Taxonomy" id="689768"/>
    <lineage>
        <taxon>Bacteria</taxon>
        <taxon>Bacillati</taxon>
        <taxon>Actinomycetota</taxon>
        <taxon>Actinomycetes</taxon>
        <taxon>Micromonosporales</taxon>
        <taxon>Micromonosporaceae</taxon>
        <taxon>Planosporangium</taxon>
    </lineage>
</organism>
<comment type="similarity">
    <text evidence="1">Belongs to the UPF0161 family.</text>
</comment>
<comment type="caution">
    <text evidence="3">The sequence shown here is derived from an EMBL/GenBank/DDBJ whole genome shotgun (WGS) entry which is preliminary data.</text>
</comment>
<accession>A0A8J3X2F8</accession>
<dbReference type="HAMAP" id="MF_00386">
    <property type="entry name" value="UPF0161_YidD"/>
    <property type="match status" value="1"/>
</dbReference>
<proteinExistence type="inferred from homology"/>
<keyword evidence="1" id="KW-0472">Membrane</keyword>
<dbReference type="GO" id="GO:0005886">
    <property type="term" value="C:plasma membrane"/>
    <property type="evidence" value="ECO:0007669"/>
    <property type="project" value="UniProtKB-SubCell"/>
</dbReference>
<evidence type="ECO:0000256" key="1">
    <source>
        <dbReference type="HAMAP-Rule" id="MF_00386"/>
    </source>
</evidence>
<protein>
    <recommendedName>
        <fullName evidence="1">Putative membrane protein insertion efficiency factor</fullName>
    </recommendedName>
</protein>
<evidence type="ECO:0000313" key="3">
    <source>
        <dbReference type="EMBL" id="GII25447.1"/>
    </source>
</evidence>
<dbReference type="InterPro" id="IPR002696">
    <property type="entry name" value="Membr_insert_effic_factor_YidD"/>
</dbReference>
<comment type="function">
    <text evidence="1">Could be involved in insertion of integral membrane proteins into the membrane.</text>
</comment>
<dbReference type="EMBL" id="BOON01000052">
    <property type="protein sequence ID" value="GII25447.1"/>
    <property type="molecule type" value="Genomic_DNA"/>
</dbReference>
<sequence>MRMRWSRGYDRRFGDPYAYGGWGRRPPRYRSGNSCLRDACLLETGCCIAESLDGNCLVAGLVLLPQFVGAMTSTLLAAPGRGTDTGRRGTATASAEAGRRPSRAVAAFVGAVRVYQREISAHRRPCCRFTPSCSEYAVRALQAHGVRRGLSLAARRLLRCRPGGARGADPVPVVGSVA</sequence>
<feature type="compositionally biased region" description="Low complexity" evidence="2">
    <location>
        <begin position="78"/>
        <end position="96"/>
    </location>
</feature>
<evidence type="ECO:0000313" key="4">
    <source>
        <dbReference type="Proteomes" id="UP000599074"/>
    </source>
</evidence>
<comment type="subcellular location">
    <subcellularLocation>
        <location evidence="1">Cell membrane</location>
        <topology evidence="1">Peripheral membrane protein</topology>
        <orientation evidence="1">Cytoplasmic side</orientation>
    </subcellularLocation>
</comment>
<gene>
    <name evidence="3" type="ORF">Pme01_50440</name>
</gene>
<reference evidence="3" key="1">
    <citation type="submission" date="2021-01" db="EMBL/GenBank/DDBJ databases">
        <title>Whole genome shotgun sequence of Planosporangium mesophilum NBRC 109066.</title>
        <authorList>
            <person name="Komaki H."/>
            <person name="Tamura T."/>
        </authorList>
    </citation>
    <scope>NUCLEOTIDE SEQUENCE</scope>
    <source>
        <strain evidence="3">NBRC 109066</strain>
    </source>
</reference>
<dbReference type="Proteomes" id="UP000599074">
    <property type="component" value="Unassembled WGS sequence"/>
</dbReference>
<feature type="region of interest" description="Disordered" evidence="2">
    <location>
        <begin position="78"/>
        <end position="98"/>
    </location>
</feature>
<dbReference type="PANTHER" id="PTHR33383:SF1">
    <property type="entry name" value="MEMBRANE PROTEIN INSERTION EFFICIENCY FACTOR-RELATED"/>
    <property type="match status" value="1"/>
</dbReference>
<keyword evidence="1" id="KW-1003">Cell membrane</keyword>
<evidence type="ECO:0000256" key="2">
    <source>
        <dbReference type="SAM" id="MobiDB-lite"/>
    </source>
</evidence>
<keyword evidence="4" id="KW-1185">Reference proteome</keyword>